<feature type="region of interest" description="Disordered" evidence="1">
    <location>
        <begin position="1"/>
        <end position="21"/>
    </location>
</feature>
<dbReference type="AlphaFoldDB" id="A0A0E0JHA1"/>
<dbReference type="Proteomes" id="UP000026962">
    <property type="component" value="Chromosome 1"/>
</dbReference>
<feature type="compositionally biased region" description="Basic and acidic residues" evidence="1">
    <location>
        <begin position="87"/>
        <end position="98"/>
    </location>
</feature>
<evidence type="ECO:0000313" key="3">
    <source>
        <dbReference type="Proteomes" id="UP000026962"/>
    </source>
</evidence>
<organism evidence="2">
    <name type="scientific">Oryza punctata</name>
    <name type="common">Red rice</name>
    <dbReference type="NCBI Taxonomy" id="4537"/>
    <lineage>
        <taxon>Eukaryota</taxon>
        <taxon>Viridiplantae</taxon>
        <taxon>Streptophyta</taxon>
        <taxon>Embryophyta</taxon>
        <taxon>Tracheophyta</taxon>
        <taxon>Spermatophyta</taxon>
        <taxon>Magnoliopsida</taxon>
        <taxon>Liliopsida</taxon>
        <taxon>Poales</taxon>
        <taxon>Poaceae</taxon>
        <taxon>BOP clade</taxon>
        <taxon>Oryzoideae</taxon>
        <taxon>Oryzeae</taxon>
        <taxon>Oryzinae</taxon>
        <taxon>Oryza</taxon>
    </lineage>
</organism>
<proteinExistence type="predicted"/>
<feature type="region of interest" description="Disordered" evidence="1">
    <location>
        <begin position="68"/>
        <end position="128"/>
    </location>
</feature>
<dbReference type="HOGENOM" id="CLU_158244_2_0_1"/>
<protein>
    <submittedName>
        <fullName evidence="2">Uncharacterized protein</fullName>
    </submittedName>
</protein>
<accession>A0A0E0JHA1</accession>
<evidence type="ECO:0000313" key="2">
    <source>
        <dbReference type="EnsemblPlants" id="OPUNC01G11670.1"/>
    </source>
</evidence>
<sequence>MSNRGRRDVTPGLPDLGTTRDERAQQWCQYRAGEPGDAAVVLKVDKEDPERPTMTSADDRGVDARTAMKTTKAAKLRSEGTTQLQLNRRESTGDETMLRRAPLSITTTSGDRPQVATLQPKGADAAAT</sequence>
<name>A0A0E0JHA1_ORYPU</name>
<reference evidence="2" key="1">
    <citation type="submission" date="2015-04" db="UniProtKB">
        <authorList>
            <consortium name="EnsemblPlants"/>
        </authorList>
    </citation>
    <scope>IDENTIFICATION</scope>
</reference>
<dbReference type="Gramene" id="OPUNC01G11670.1">
    <property type="protein sequence ID" value="OPUNC01G11670.1"/>
    <property type="gene ID" value="OPUNC01G11670"/>
</dbReference>
<dbReference type="EnsemblPlants" id="OPUNC01G11670.1">
    <property type="protein sequence ID" value="OPUNC01G11670.1"/>
    <property type="gene ID" value="OPUNC01G11670"/>
</dbReference>
<keyword evidence="3" id="KW-1185">Reference proteome</keyword>
<reference evidence="2" key="2">
    <citation type="submission" date="2018-05" db="EMBL/GenBank/DDBJ databases">
        <title>OpunRS2 (Oryza punctata Reference Sequence Version 2).</title>
        <authorList>
            <person name="Zhang J."/>
            <person name="Kudrna D."/>
            <person name="Lee S."/>
            <person name="Talag J."/>
            <person name="Welchert J."/>
            <person name="Wing R.A."/>
        </authorList>
    </citation>
    <scope>NUCLEOTIDE SEQUENCE [LARGE SCALE GENOMIC DNA]</scope>
</reference>
<evidence type="ECO:0000256" key="1">
    <source>
        <dbReference type="SAM" id="MobiDB-lite"/>
    </source>
</evidence>